<dbReference type="AlphaFoldDB" id="A0A146JX79"/>
<gene>
    <name evidence="1" type="ORF">TPC1_31263</name>
</gene>
<organism evidence="1">
    <name type="scientific">Trepomonas sp. PC1</name>
    <dbReference type="NCBI Taxonomy" id="1076344"/>
    <lineage>
        <taxon>Eukaryota</taxon>
        <taxon>Metamonada</taxon>
        <taxon>Diplomonadida</taxon>
        <taxon>Hexamitidae</taxon>
        <taxon>Hexamitinae</taxon>
        <taxon>Trepomonas</taxon>
    </lineage>
</organism>
<accession>A0A146JX79</accession>
<proteinExistence type="predicted"/>
<reference evidence="1" key="1">
    <citation type="submission" date="2015-07" db="EMBL/GenBank/DDBJ databases">
        <title>Adaptation to a free-living lifestyle via gene acquisitions in the diplomonad Trepomonas sp. PC1.</title>
        <authorList>
            <person name="Xu F."/>
            <person name="Jerlstrom-Hultqvist J."/>
            <person name="Kolisko M."/>
            <person name="Simpson A.G.B."/>
            <person name="Roger A.J."/>
            <person name="Svard S.G."/>
            <person name="Andersson J.O."/>
        </authorList>
    </citation>
    <scope>NUCLEOTIDE SEQUENCE</scope>
    <source>
        <strain evidence="1">PC1</strain>
    </source>
</reference>
<dbReference type="EMBL" id="GDID01007364">
    <property type="protein sequence ID" value="JAP89242.1"/>
    <property type="molecule type" value="Transcribed_RNA"/>
</dbReference>
<evidence type="ECO:0000313" key="1">
    <source>
        <dbReference type="EMBL" id="JAP89242.1"/>
    </source>
</evidence>
<name>A0A146JX79_9EUKA</name>
<evidence type="ECO:0008006" key="2">
    <source>
        <dbReference type="Google" id="ProtNLM"/>
    </source>
</evidence>
<protein>
    <recommendedName>
        <fullName evidence="2">Condensation domain-containing protein</fullName>
    </recommendedName>
</protein>
<sequence>EKMIQIFVDCLAVEIPLKYAEKLSGCWDQFQEKYPFLHQNVEADQLVDAPKSAPILLSDLEDIQQTELQTTNYFACQHFINKNLDKKISLLYYSTNKSIKLVFALNHAISDLVCHINLLNQFVDSLEGKPFTEMPLSSLTASEIYQKMLQNAENKNLYSEGGQFEFATQDQTLNGYRTKNFFIQAEKFQSLITNLRSNKISLQAFLLTADVNAKLSHCSFKGQQIILQSPIDRRAVLQKENCVGLFVEPFMVKLAINEFQKELQTMQLITQKLKSMKEEDFNDFRSMVFVEKQNLVIPVGTQVSSCGAKTKMYNQEIKDASFTSGFCIPGFKISFQAMGMHAWELNQGYMINWSYADNLQKETVEKIVDAFIAKVEEYAK</sequence>
<feature type="non-terminal residue" evidence="1">
    <location>
        <position position="1"/>
    </location>
</feature>